<dbReference type="SUPFAM" id="SSF52540">
    <property type="entry name" value="P-loop containing nucleoside triphosphate hydrolases"/>
    <property type="match status" value="1"/>
</dbReference>
<dbReference type="CDD" id="cd02042">
    <property type="entry name" value="ParAB_family"/>
    <property type="match status" value="1"/>
</dbReference>
<evidence type="ECO:0000313" key="3">
    <source>
        <dbReference type="Proteomes" id="UP000503312"/>
    </source>
</evidence>
<evidence type="ECO:0000259" key="1">
    <source>
        <dbReference type="Pfam" id="PF01656"/>
    </source>
</evidence>
<dbReference type="Gene3D" id="3.40.50.300">
    <property type="entry name" value="P-loop containing nucleotide triphosphate hydrolases"/>
    <property type="match status" value="1"/>
</dbReference>
<dbReference type="InterPro" id="IPR002586">
    <property type="entry name" value="CobQ/CobB/MinD/ParA_Nub-bd_dom"/>
</dbReference>
<dbReference type="PANTHER" id="PTHR13696:SF99">
    <property type="entry name" value="COBYRINIC ACID AC-DIAMIDE SYNTHASE"/>
    <property type="match status" value="1"/>
</dbReference>
<protein>
    <recommendedName>
        <fullName evidence="1">CobQ/CobB/MinD/ParA nucleotide binding domain-containing protein</fullName>
    </recommendedName>
</protein>
<reference evidence="2 3" key="1">
    <citation type="submission" date="2018-04" db="EMBL/GenBank/DDBJ databases">
        <title>Polynucleobacter sp. UH21B genome.</title>
        <authorList>
            <person name="Hahn M.W."/>
        </authorList>
    </citation>
    <scope>NUCLEOTIDE SEQUENCE [LARGE SCALE GENOMIC DNA]</scope>
    <source>
        <strain evidence="2 3">MWH-UH21B</strain>
    </source>
</reference>
<organism evidence="2 3">
    <name type="scientific">Polynucleobacter tropicus</name>
    <dbReference type="NCBI Taxonomy" id="1743174"/>
    <lineage>
        <taxon>Bacteria</taxon>
        <taxon>Pseudomonadati</taxon>
        <taxon>Pseudomonadota</taxon>
        <taxon>Betaproteobacteria</taxon>
        <taxon>Burkholderiales</taxon>
        <taxon>Burkholderiaceae</taxon>
        <taxon>Polynucleobacter</taxon>
    </lineage>
</organism>
<dbReference type="PANTHER" id="PTHR13696">
    <property type="entry name" value="P-LOOP CONTAINING NUCLEOSIDE TRIPHOSPHATE HYDROLASE"/>
    <property type="match status" value="1"/>
</dbReference>
<name>A0A6M9PZH2_9BURK</name>
<gene>
    <name evidence="2" type="ORF">DCO17_03245</name>
</gene>
<accession>A0A6M9PZH2</accession>
<dbReference type="InterPro" id="IPR027417">
    <property type="entry name" value="P-loop_NTPase"/>
</dbReference>
<dbReference type="AlphaFoldDB" id="A0A6M9PZH2"/>
<dbReference type="KEGG" id="ptrp:DCO17_03245"/>
<dbReference type="Proteomes" id="UP000503312">
    <property type="component" value="Chromosome"/>
</dbReference>
<dbReference type="EMBL" id="CP028942">
    <property type="protein sequence ID" value="QKM64337.1"/>
    <property type="molecule type" value="Genomic_DNA"/>
</dbReference>
<dbReference type="RefSeq" id="WP_173955381.1">
    <property type="nucleotide sequence ID" value="NZ_CP028942.1"/>
</dbReference>
<evidence type="ECO:0000313" key="2">
    <source>
        <dbReference type="EMBL" id="QKM64337.1"/>
    </source>
</evidence>
<sequence>MTSNEPIKILVTNQKGGVGKSTISANLAAYFALQEGLQVALVDFDKQASSSRWTKKAPDVGIRVSQVEINYQSAGMALLSARAGVRKYSSGVDISICDFTWTPAMSEDFMSDFDIVLIPSSSAKFEMASTEIFILEYVQKRMARLAASKQSLIVVPSRVDPGYAAVGAFTNLDFLANCHIAPPIHRTPQVDSYVYEDFFCVCPDKAVADNFCTFGKYIVNKIEERRETKKTLSISGQSVNREIAKKVSVLDDYRKRAHNLGFYGGAAMAEVKPKASPDIPQEAPLSRSIGERFIPSFLRKSTEQD</sequence>
<keyword evidence="3" id="KW-1185">Reference proteome</keyword>
<proteinExistence type="predicted"/>
<dbReference type="Pfam" id="PF01656">
    <property type="entry name" value="CbiA"/>
    <property type="match status" value="1"/>
</dbReference>
<feature type="domain" description="CobQ/CobB/MinD/ParA nucleotide binding" evidence="1">
    <location>
        <begin position="9"/>
        <end position="162"/>
    </location>
</feature>
<dbReference type="InterPro" id="IPR050678">
    <property type="entry name" value="DNA_Partitioning_ATPase"/>
</dbReference>